<keyword evidence="13" id="KW-1185">Reference proteome</keyword>
<dbReference type="OrthoDB" id="1877767at2759"/>
<dbReference type="GO" id="GO:0000127">
    <property type="term" value="C:transcription factor TFIIIC complex"/>
    <property type="evidence" value="ECO:0000318"/>
    <property type="project" value="GO_Central"/>
</dbReference>
<accession>A0A8J0UT72</accession>
<dbReference type="RefSeq" id="XP_018112185.1">
    <property type="nucleotide sequence ID" value="XM_018256696.2"/>
</dbReference>
<comment type="similarity">
    <text evidence="6">Belongs to the TFIIIC subunit 6 family.</text>
</comment>
<dbReference type="Proteomes" id="UP000186698">
    <property type="component" value="Chromosome 4L"/>
</dbReference>
<evidence type="ECO:0000313" key="14">
    <source>
        <dbReference type="RefSeq" id="XP_018112185.1"/>
    </source>
</evidence>
<dbReference type="FunFam" id="2.60.40.4370:FF:000001">
    <property type="entry name" value="general transcription factor 3C polypeptide 6"/>
    <property type="match status" value="1"/>
</dbReference>
<dbReference type="Xenbase" id="XB-GENE-6079004">
    <property type="gene designation" value="gtf3c6.L"/>
</dbReference>
<dbReference type="AlphaFoldDB" id="A0A8J0UT72"/>
<evidence type="ECO:0000256" key="11">
    <source>
        <dbReference type="SAM" id="MobiDB-lite"/>
    </source>
</evidence>
<dbReference type="Gene3D" id="2.60.40.4370">
    <property type="match status" value="1"/>
</dbReference>
<evidence type="ECO:0000256" key="1">
    <source>
        <dbReference type="ARBA" id="ARBA00004123"/>
    </source>
</evidence>
<feature type="domain" description="Transcription factor TFIIIC triple barrel" evidence="12">
    <location>
        <begin position="73"/>
        <end position="166"/>
    </location>
</feature>
<protein>
    <recommendedName>
        <fullName evidence="8">General transcription factor 3C polypeptide 6</fullName>
    </recommendedName>
    <alternativeName>
        <fullName evidence="10">Transcription factor IIIC 35 kDa subunit</fullName>
    </alternativeName>
    <alternativeName>
        <fullName evidence="9">Transcription factor IIIC subunit 6</fullName>
    </alternativeName>
</protein>
<comment type="subunit">
    <text evidence="7">Part of the TFIIIC subcomplex TFIIIC2, consisting of six subunits, GTF3C1, GTF3C2, GTF3C3, GTF3C4, GTF3C5 and GTF3C6. Interacts with GTF3C4 and GTF3C5.</text>
</comment>
<dbReference type="AGR" id="Xenbase:XB-GENE-6079004"/>
<evidence type="ECO:0000313" key="15">
    <source>
        <dbReference type="Xenbase" id="XB-GENE-6079004"/>
    </source>
</evidence>
<feature type="compositionally biased region" description="Basic and acidic residues" evidence="11">
    <location>
        <begin position="258"/>
        <end position="282"/>
    </location>
</feature>
<dbReference type="InterPro" id="IPR042771">
    <property type="entry name" value="GTF3C6-like"/>
</dbReference>
<keyword evidence="4" id="KW-0539">Nucleus</keyword>
<evidence type="ECO:0000256" key="6">
    <source>
        <dbReference type="ARBA" id="ARBA00061245"/>
    </source>
</evidence>
<dbReference type="GO" id="GO:0005634">
    <property type="term" value="C:nucleus"/>
    <property type="evidence" value="ECO:0007669"/>
    <property type="project" value="UniProtKB-SubCell"/>
</dbReference>
<reference evidence="14" key="1">
    <citation type="submission" date="2025-08" db="UniProtKB">
        <authorList>
            <consortium name="RefSeq"/>
        </authorList>
    </citation>
    <scope>IDENTIFICATION</scope>
    <source>
        <strain evidence="14">J_2021</strain>
        <tissue evidence="14">Erythrocytes</tissue>
    </source>
</reference>
<evidence type="ECO:0000256" key="4">
    <source>
        <dbReference type="ARBA" id="ARBA00023242"/>
    </source>
</evidence>
<feature type="region of interest" description="Disordered" evidence="11">
    <location>
        <begin position="257"/>
        <end position="343"/>
    </location>
</feature>
<evidence type="ECO:0000256" key="8">
    <source>
        <dbReference type="ARBA" id="ARBA00069552"/>
    </source>
</evidence>
<organism evidence="13 14">
    <name type="scientific">Xenopus laevis</name>
    <name type="common">African clawed frog</name>
    <dbReference type="NCBI Taxonomy" id="8355"/>
    <lineage>
        <taxon>Eukaryota</taxon>
        <taxon>Metazoa</taxon>
        <taxon>Chordata</taxon>
        <taxon>Craniata</taxon>
        <taxon>Vertebrata</taxon>
        <taxon>Euteleostomi</taxon>
        <taxon>Amphibia</taxon>
        <taxon>Batrachia</taxon>
        <taxon>Anura</taxon>
        <taxon>Pipoidea</taxon>
        <taxon>Pipidae</taxon>
        <taxon>Xenopodinae</taxon>
        <taxon>Xenopus</taxon>
        <taxon>Xenopus</taxon>
    </lineage>
</organism>
<feature type="region of interest" description="Disordered" evidence="11">
    <location>
        <begin position="203"/>
        <end position="231"/>
    </location>
</feature>
<evidence type="ECO:0000256" key="7">
    <source>
        <dbReference type="ARBA" id="ARBA00065088"/>
    </source>
</evidence>
<proteinExistence type="inferred from homology"/>
<evidence type="ECO:0000256" key="9">
    <source>
        <dbReference type="ARBA" id="ARBA00078626"/>
    </source>
</evidence>
<keyword evidence="3" id="KW-0804">Transcription</keyword>
<evidence type="ECO:0000256" key="10">
    <source>
        <dbReference type="ARBA" id="ARBA00079095"/>
    </source>
</evidence>
<evidence type="ECO:0000256" key="5">
    <source>
        <dbReference type="ARBA" id="ARBA00057927"/>
    </source>
</evidence>
<dbReference type="InterPro" id="IPR019481">
    <property type="entry name" value="TFIIIC_triple_barrel"/>
</dbReference>
<dbReference type="Pfam" id="PF10419">
    <property type="entry name" value="TFIIIC_sub6"/>
    <property type="match status" value="1"/>
</dbReference>
<name>A0A8J0UT72_XENLA</name>
<comment type="function">
    <text evidence="5">Involved in RNA polymerase III-mediated transcription. Integral, tightly associated component of the DNA-binding TFIIIC2 subcomplex that directly binds tRNA and virus-associated RNA promoters.</text>
</comment>
<evidence type="ECO:0000256" key="3">
    <source>
        <dbReference type="ARBA" id="ARBA00023163"/>
    </source>
</evidence>
<comment type="subcellular location">
    <subcellularLocation>
        <location evidence="1">Nucleus</location>
    </subcellularLocation>
</comment>
<dbReference type="GeneID" id="444020"/>
<evidence type="ECO:0000256" key="2">
    <source>
        <dbReference type="ARBA" id="ARBA00023125"/>
    </source>
</evidence>
<dbReference type="PANTHER" id="PTHR21860">
    <property type="entry name" value="TRANSCRIPTION INITIATION FACTOR IIIC TFIIIC , POLYPEPTIDE 6-RELATED"/>
    <property type="match status" value="1"/>
</dbReference>
<dbReference type="GO" id="GO:0006383">
    <property type="term" value="P:transcription by RNA polymerase III"/>
    <property type="evidence" value="ECO:0000318"/>
    <property type="project" value="GO_Central"/>
</dbReference>
<evidence type="ECO:0000313" key="13">
    <source>
        <dbReference type="Proteomes" id="UP000186698"/>
    </source>
</evidence>
<keyword evidence="2" id="KW-0238">DNA-binding</keyword>
<feature type="compositionally biased region" description="Acidic residues" evidence="11">
    <location>
        <begin position="203"/>
        <end position="220"/>
    </location>
</feature>
<sequence length="343" mass="38996">MGQLWFGSICISGNLKPDKSLISNPLPGWMGDDKSTVCLTHSSLQKLERIFKMASASTRKEGNLEDAWADDEEEEEEQLVMVELTGIIDSDILKKCDKKCKILGINTEKPFLQVDTYVFAGEYEDALGTCVIFEEDPDNVDEDDKKPKLKYKCHTVKKLNMTRTFLTEKKEGDEGGGRIEWFHIKDGSSSSWPTMICSFAQENEEAEDGGDDSQSDEEQELNGSNEDSGHLVHNFVMDKQDTEMKEKHGNETQGMLELGKEERQGFELQEKQVPEKKERQNSEPEGNLESDKHEMQDSESEGKLESNEQERQDSESERKLQSNEQERQDSECIGKLQSNDQEG</sequence>
<evidence type="ECO:0000259" key="12">
    <source>
        <dbReference type="Pfam" id="PF10419"/>
    </source>
</evidence>
<dbReference type="GO" id="GO:0003677">
    <property type="term" value="F:DNA binding"/>
    <property type="evidence" value="ECO:0007669"/>
    <property type="project" value="UniProtKB-KW"/>
</dbReference>
<dbReference type="CTD" id="444020"/>
<gene>
    <name evidence="14 15" type="primary">gtf3c6.L</name>
    <name evidence="14" type="synonym">gtf3c6</name>
</gene>
<dbReference type="PANTHER" id="PTHR21860:SF2">
    <property type="entry name" value="GENERAL TRANSCRIPTION FACTOR 3C POLYPEPTIDE 6"/>
    <property type="match status" value="1"/>
</dbReference>
<feature type="compositionally biased region" description="Basic and acidic residues" evidence="11">
    <location>
        <begin position="289"/>
        <end position="332"/>
    </location>
</feature>